<dbReference type="EMBL" id="CAFBPZ010000002">
    <property type="protein sequence ID" value="CAB5033444.1"/>
    <property type="molecule type" value="Genomic_DNA"/>
</dbReference>
<dbReference type="GO" id="GO:0006508">
    <property type="term" value="P:proteolysis"/>
    <property type="evidence" value="ECO:0007669"/>
    <property type="project" value="UniProtKB-KW"/>
</dbReference>
<dbReference type="InterPro" id="IPR009003">
    <property type="entry name" value="Peptidase_S1_PA"/>
</dbReference>
<dbReference type="Pfam" id="PF13180">
    <property type="entry name" value="PDZ_2"/>
    <property type="match status" value="2"/>
</dbReference>
<dbReference type="Gene3D" id="2.30.42.10">
    <property type="match status" value="2"/>
</dbReference>
<evidence type="ECO:0000256" key="1">
    <source>
        <dbReference type="ARBA" id="ARBA00022670"/>
    </source>
</evidence>
<dbReference type="InterPro" id="IPR036034">
    <property type="entry name" value="PDZ_sf"/>
</dbReference>
<evidence type="ECO:0000256" key="3">
    <source>
        <dbReference type="SAM" id="MobiDB-lite"/>
    </source>
</evidence>
<dbReference type="AlphaFoldDB" id="A0A6J7RWZ7"/>
<organism evidence="5">
    <name type="scientific">freshwater metagenome</name>
    <dbReference type="NCBI Taxonomy" id="449393"/>
    <lineage>
        <taxon>unclassified sequences</taxon>
        <taxon>metagenomes</taxon>
        <taxon>ecological metagenomes</taxon>
    </lineage>
</organism>
<reference evidence="5" key="1">
    <citation type="submission" date="2020-05" db="EMBL/GenBank/DDBJ databases">
        <authorList>
            <person name="Chiriac C."/>
            <person name="Salcher M."/>
            <person name="Ghai R."/>
            <person name="Kavagutti S V."/>
        </authorList>
    </citation>
    <scope>NUCLEOTIDE SEQUENCE</scope>
</reference>
<feature type="domain" description="PDZ" evidence="4">
    <location>
        <begin position="382"/>
        <end position="437"/>
    </location>
</feature>
<protein>
    <submittedName>
        <fullName evidence="5">Unannotated protein</fullName>
    </submittedName>
</protein>
<accession>A0A6J7RWZ7</accession>
<dbReference type="CDD" id="cd06779">
    <property type="entry name" value="cpPDZ_Deg_HtrA-like"/>
    <property type="match status" value="1"/>
</dbReference>
<dbReference type="SUPFAM" id="SSF50494">
    <property type="entry name" value="Trypsin-like serine proteases"/>
    <property type="match status" value="1"/>
</dbReference>
<dbReference type="PANTHER" id="PTHR43343:SF3">
    <property type="entry name" value="PROTEASE DO-LIKE 8, CHLOROPLASTIC"/>
    <property type="match status" value="1"/>
</dbReference>
<dbReference type="SUPFAM" id="SSF50156">
    <property type="entry name" value="PDZ domain-like"/>
    <property type="match status" value="2"/>
</dbReference>
<dbReference type="PRINTS" id="PR00834">
    <property type="entry name" value="PROTEASES2C"/>
</dbReference>
<proteinExistence type="predicted"/>
<dbReference type="Gene3D" id="2.40.10.120">
    <property type="match status" value="1"/>
</dbReference>
<dbReference type="InterPro" id="IPR001478">
    <property type="entry name" value="PDZ"/>
</dbReference>
<keyword evidence="2" id="KW-0378">Hydrolase</keyword>
<dbReference type="PROSITE" id="PS50106">
    <property type="entry name" value="PDZ"/>
    <property type="match status" value="1"/>
</dbReference>
<dbReference type="Pfam" id="PF13365">
    <property type="entry name" value="Trypsin_2"/>
    <property type="match status" value="1"/>
</dbReference>
<evidence type="ECO:0000256" key="2">
    <source>
        <dbReference type="ARBA" id="ARBA00022801"/>
    </source>
</evidence>
<dbReference type="GO" id="GO:0004252">
    <property type="term" value="F:serine-type endopeptidase activity"/>
    <property type="evidence" value="ECO:0007669"/>
    <property type="project" value="InterPro"/>
</dbReference>
<evidence type="ECO:0000259" key="4">
    <source>
        <dbReference type="PROSITE" id="PS50106"/>
    </source>
</evidence>
<evidence type="ECO:0000313" key="5">
    <source>
        <dbReference type="EMBL" id="CAB5033444.1"/>
    </source>
</evidence>
<feature type="region of interest" description="Disordered" evidence="3">
    <location>
        <begin position="214"/>
        <end position="237"/>
    </location>
</feature>
<gene>
    <name evidence="5" type="ORF">UFOPK4237_00073</name>
</gene>
<name>A0A6J7RWZ7_9ZZZZ</name>
<dbReference type="SMART" id="SM00228">
    <property type="entry name" value="PDZ"/>
    <property type="match status" value="2"/>
</dbReference>
<dbReference type="InterPro" id="IPR051201">
    <property type="entry name" value="Chloro_Bact_Ser_Proteases"/>
</dbReference>
<dbReference type="InterPro" id="IPR001940">
    <property type="entry name" value="Peptidase_S1C"/>
</dbReference>
<keyword evidence="1" id="KW-0645">Protease</keyword>
<sequence length="477" mass="51525">MKLLFSAFVLFLSTVWLLGGLGDQERAISSVVLVTAENPGDKIYKQGSGVVIAPDRIVTNYHVVQGKSVFHIRPRGGHSKEEYIAFVIKTDQDKDLALLLTMHHLPPINLAPEGSFSADDFVRAIGYPGGNQRITFGRITSVTARDDCMLVQTSAELNPGNSGGALVDENGRLVGINTRGARSAMYEQPANEAIHVTEVMKFVRNGFGSPFRGALPTRTTRAKPAYQGWRPSQNDYPWDTPDPLPNPTPTRLPSLVETIPREKAYSGPMMGAVFEACDTPFPTLDHRGAKLASMESGGAADHAGMKIGDVVMMMDDIPIGPVQTFASTIKGQKPGGRVALQILRDGLYKEISVVLGDRWVGPCALPTAQHPQDLTPEQCPPQSDRGRLGMVVGPCPAFTDLPAGKHGLKIFSVRPGGAANYAQLEPGDVILGLNGKPPGSAYDFVYRIHGLRLGTKANLQIYRQGKTWDVPVTIQRG</sequence>
<dbReference type="PANTHER" id="PTHR43343">
    <property type="entry name" value="PEPTIDASE S12"/>
    <property type="match status" value="1"/>
</dbReference>